<dbReference type="STRING" id="1577791.Mpt1_c12730"/>
<dbReference type="GO" id="GO:0005975">
    <property type="term" value="P:carbohydrate metabolic process"/>
    <property type="evidence" value="ECO:0007669"/>
    <property type="project" value="InterPro"/>
</dbReference>
<dbReference type="Proteomes" id="UP000030787">
    <property type="component" value="Chromosome"/>
</dbReference>
<dbReference type="InterPro" id="IPR002509">
    <property type="entry name" value="NODB_dom"/>
</dbReference>
<dbReference type="EMBL" id="CP010070">
    <property type="protein sequence ID" value="AIZ57135.1"/>
    <property type="molecule type" value="Genomic_DNA"/>
</dbReference>
<dbReference type="PANTHER" id="PTHR47561">
    <property type="entry name" value="POLYSACCHARIDE DEACETYLASE FAMILY PROTEIN (AFU_ORTHOLOGUE AFUA_6G05030)"/>
    <property type="match status" value="1"/>
</dbReference>
<organism evidence="2 3">
    <name type="scientific">Candidatus Methanoplasma termitum</name>
    <dbReference type="NCBI Taxonomy" id="1577791"/>
    <lineage>
        <taxon>Archaea</taxon>
        <taxon>Methanobacteriati</taxon>
        <taxon>Thermoplasmatota</taxon>
        <taxon>Thermoplasmata</taxon>
        <taxon>Methanomassiliicoccales</taxon>
        <taxon>Methanomassiliicoccaceae</taxon>
        <taxon>Candidatus Methanoplasma</taxon>
    </lineage>
</organism>
<accession>A0A0A7LDB8</accession>
<dbReference type="GeneID" id="24818934"/>
<dbReference type="KEGG" id="mear:Mpt1_c12730"/>
<reference evidence="2 3" key="1">
    <citation type="journal article" date="2014" name="Appl. Environ. Microbiol.">
        <title>Comparative Genome Analysis of 'Candidatus Methanoplasma termitum' Indicates a New Mode of Energy Metabolism in the Seventh Order of Methanogens.</title>
        <authorList>
            <person name="Lang K."/>
            <person name="Schuldes J."/>
            <person name="Klingl A."/>
            <person name="Poehlein A."/>
            <person name="Daniel R."/>
            <person name="Brune A."/>
        </authorList>
    </citation>
    <scope>NUCLEOTIDE SEQUENCE [LARGE SCALE GENOMIC DNA]</scope>
    <source>
        <strain evidence="3">Mpt1</strain>
    </source>
</reference>
<dbReference type="AlphaFoldDB" id="A0A0A7LDB8"/>
<dbReference type="GO" id="GO:0016810">
    <property type="term" value="F:hydrolase activity, acting on carbon-nitrogen (but not peptide) bonds"/>
    <property type="evidence" value="ECO:0007669"/>
    <property type="project" value="InterPro"/>
</dbReference>
<dbReference type="HOGENOM" id="CLU_1036650_0_0_2"/>
<evidence type="ECO:0000313" key="3">
    <source>
        <dbReference type="Proteomes" id="UP000030787"/>
    </source>
</evidence>
<gene>
    <name evidence="2" type="ORF">Mpt1_c12730</name>
</gene>
<dbReference type="InterPro" id="IPR011330">
    <property type="entry name" value="Glyco_hydro/deAcase_b/a-brl"/>
</dbReference>
<evidence type="ECO:0000259" key="1">
    <source>
        <dbReference type="Pfam" id="PF01522"/>
    </source>
</evidence>
<sequence>MRALCFTVDLDRDVNIQIEGGRAAGSIDRGSGTGPRFSSSLRGLSILVDLLDEIGMKATFFAEASTLRNVDAETLSGHEVGIHGMDHEDLTLIKGMDSKRRIIEDASAVIKDTVGTKPESFRAPYMRIDEETVGLLPEVGIKTDSSRYAAVSGSMMPKRIGSGLWEVPVPEGKDEHGKKITAYLWPMHESKREPEDYLRLASVMDEGAFVLSTHTWHMVESRERGMMSADEIGKNTDNLRKVLEETIDMGMRPLTMADVRKRMEANPR</sequence>
<dbReference type="PANTHER" id="PTHR47561:SF1">
    <property type="entry name" value="POLYSACCHARIDE DEACETYLASE FAMILY PROTEIN (AFU_ORTHOLOGUE AFUA_6G05030)"/>
    <property type="match status" value="1"/>
</dbReference>
<name>A0A0A7LDB8_9ARCH</name>
<dbReference type="RefSeq" id="WP_048113192.1">
    <property type="nucleotide sequence ID" value="NZ_CP010070.1"/>
</dbReference>
<dbReference type="SUPFAM" id="SSF88713">
    <property type="entry name" value="Glycoside hydrolase/deacetylase"/>
    <property type="match status" value="1"/>
</dbReference>
<proteinExistence type="predicted"/>
<dbReference type="Gene3D" id="3.20.20.370">
    <property type="entry name" value="Glycoside hydrolase/deacetylase"/>
    <property type="match status" value="1"/>
</dbReference>
<evidence type="ECO:0000313" key="2">
    <source>
        <dbReference type="EMBL" id="AIZ57135.1"/>
    </source>
</evidence>
<dbReference type="Pfam" id="PF01522">
    <property type="entry name" value="Polysacc_deac_1"/>
    <property type="match status" value="1"/>
</dbReference>
<keyword evidence="3" id="KW-1185">Reference proteome</keyword>
<feature type="domain" description="NodB homology" evidence="1">
    <location>
        <begin position="47"/>
        <end position="142"/>
    </location>
</feature>
<dbReference type="OrthoDB" id="10436at2157"/>
<protein>
    <submittedName>
        <fullName evidence="2">Polysaccharide deacetylase</fullName>
    </submittedName>
</protein>